<dbReference type="EC" id="3.1.26.4" evidence="13"/>
<comment type="cofactor">
    <cofactor evidence="2">
        <name>Mg(2+)</name>
        <dbReference type="ChEBI" id="CHEBI:18420"/>
    </cofactor>
</comment>
<comment type="similarity">
    <text evidence="5 13">Belongs to the RNase HII family.</text>
</comment>
<dbReference type="EMBL" id="PFEK01000028">
    <property type="protein sequence ID" value="PJE67608.1"/>
    <property type="molecule type" value="Genomic_DNA"/>
</dbReference>
<dbReference type="GO" id="GO:0046872">
    <property type="term" value="F:metal ion binding"/>
    <property type="evidence" value="ECO:0007669"/>
    <property type="project" value="UniProtKB-KW"/>
</dbReference>
<evidence type="ECO:0000313" key="16">
    <source>
        <dbReference type="Proteomes" id="UP000231474"/>
    </source>
</evidence>
<dbReference type="InterPro" id="IPR012337">
    <property type="entry name" value="RNaseH-like_sf"/>
</dbReference>
<dbReference type="InterPro" id="IPR022898">
    <property type="entry name" value="RNase_HII"/>
</dbReference>
<keyword evidence="10 12" id="KW-0378">Hydrolase</keyword>
<evidence type="ECO:0000256" key="4">
    <source>
        <dbReference type="ARBA" id="ARBA00004496"/>
    </source>
</evidence>
<evidence type="ECO:0000256" key="2">
    <source>
        <dbReference type="ARBA" id="ARBA00001946"/>
    </source>
</evidence>
<sequence length="228" mass="25832">MITSPDFSYEKKLWRKGFKFVVGIDEVGRGAWAGPLVVGAIIFAPAIKQFNNLAIEQLGINDSKLLKPRLREQLAKEIKKQALAWDVTEIGVGVINRIGIGKATEKAMRKTIRDIIRLLNGQMASSHFFVLVDFYSIPYLRGLGRKNQLGIKHGDQKSISIAAASILAKVHRDGLMRSLSRKYPQYGWGRNKGYGTRLQQKAILRCGLTRYHRKEFVKSWRKKLVVPL</sequence>
<dbReference type="GO" id="GO:0003723">
    <property type="term" value="F:RNA binding"/>
    <property type="evidence" value="ECO:0007669"/>
    <property type="project" value="UniProtKB-UniRule"/>
</dbReference>
<dbReference type="GO" id="GO:0006298">
    <property type="term" value="P:mismatch repair"/>
    <property type="evidence" value="ECO:0007669"/>
    <property type="project" value="TreeGrafter"/>
</dbReference>
<accession>A0A2M8L400</accession>
<evidence type="ECO:0000256" key="7">
    <source>
        <dbReference type="ARBA" id="ARBA00022722"/>
    </source>
</evidence>
<dbReference type="GO" id="GO:0005737">
    <property type="term" value="C:cytoplasm"/>
    <property type="evidence" value="ECO:0007669"/>
    <property type="project" value="UniProtKB-SubCell"/>
</dbReference>
<dbReference type="Pfam" id="PF01351">
    <property type="entry name" value="RNase_HII"/>
    <property type="match status" value="1"/>
</dbReference>
<keyword evidence="11" id="KW-0464">Manganese</keyword>
<keyword evidence="6" id="KW-0963">Cytoplasm</keyword>
<name>A0A2M8L400_9BACT</name>
<dbReference type="PANTHER" id="PTHR10954">
    <property type="entry name" value="RIBONUCLEASE H2 SUBUNIT A"/>
    <property type="match status" value="1"/>
</dbReference>
<dbReference type="SUPFAM" id="SSF53098">
    <property type="entry name" value="Ribonuclease H-like"/>
    <property type="match status" value="1"/>
</dbReference>
<gene>
    <name evidence="15" type="ORF">COU95_01465</name>
</gene>
<dbReference type="GO" id="GO:0032299">
    <property type="term" value="C:ribonuclease H2 complex"/>
    <property type="evidence" value="ECO:0007669"/>
    <property type="project" value="TreeGrafter"/>
</dbReference>
<dbReference type="PANTHER" id="PTHR10954:SF18">
    <property type="entry name" value="RIBONUCLEASE HII"/>
    <property type="match status" value="1"/>
</dbReference>
<evidence type="ECO:0000256" key="1">
    <source>
        <dbReference type="ARBA" id="ARBA00000077"/>
    </source>
</evidence>
<comment type="subcellular location">
    <subcellularLocation>
        <location evidence="4">Cytoplasm</location>
    </subcellularLocation>
</comment>
<evidence type="ECO:0000313" key="15">
    <source>
        <dbReference type="EMBL" id="PJE67608.1"/>
    </source>
</evidence>
<protein>
    <recommendedName>
        <fullName evidence="13">Ribonuclease</fullName>
        <ecNumber evidence="13">3.1.26.4</ecNumber>
    </recommendedName>
</protein>
<dbReference type="GO" id="GO:0004523">
    <property type="term" value="F:RNA-DNA hybrid ribonuclease activity"/>
    <property type="evidence" value="ECO:0007669"/>
    <property type="project" value="UniProtKB-UniRule"/>
</dbReference>
<evidence type="ECO:0000256" key="5">
    <source>
        <dbReference type="ARBA" id="ARBA00007383"/>
    </source>
</evidence>
<keyword evidence="8 12" id="KW-0479">Metal-binding</keyword>
<organism evidence="15 16">
    <name type="scientific">Candidatus Shapirobacteria bacterium CG10_big_fil_rev_8_21_14_0_10_40_9</name>
    <dbReference type="NCBI Taxonomy" id="1974888"/>
    <lineage>
        <taxon>Bacteria</taxon>
        <taxon>Candidatus Shapironibacteriota</taxon>
    </lineage>
</organism>
<evidence type="ECO:0000256" key="13">
    <source>
        <dbReference type="RuleBase" id="RU003515"/>
    </source>
</evidence>
<evidence type="ECO:0000256" key="11">
    <source>
        <dbReference type="ARBA" id="ARBA00023211"/>
    </source>
</evidence>
<keyword evidence="9 12" id="KW-0255">Endonuclease</keyword>
<comment type="function">
    <text evidence="3 13">Endonuclease that specifically degrades the RNA of RNA-DNA hybrids.</text>
</comment>
<evidence type="ECO:0000256" key="8">
    <source>
        <dbReference type="ARBA" id="ARBA00022723"/>
    </source>
</evidence>
<evidence type="ECO:0000256" key="12">
    <source>
        <dbReference type="PROSITE-ProRule" id="PRU01319"/>
    </source>
</evidence>
<dbReference type="Proteomes" id="UP000231474">
    <property type="component" value="Unassembled WGS sequence"/>
</dbReference>
<dbReference type="GO" id="GO:0043137">
    <property type="term" value="P:DNA replication, removal of RNA primer"/>
    <property type="evidence" value="ECO:0007669"/>
    <property type="project" value="TreeGrafter"/>
</dbReference>
<dbReference type="AlphaFoldDB" id="A0A2M8L400"/>
<dbReference type="InterPro" id="IPR024567">
    <property type="entry name" value="RNase_HII/HIII_dom"/>
</dbReference>
<dbReference type="InterPro" id="IPR001352">
    <property type="entry name" value="RNase_HII/HIII"/>
</dbReference>
<feature type="binding site" evidence="12">
    <location>
        <position position="25"/>
    </location>
    <ligand>
        <name>a divalent metal cation</name>
        <dbReference type="ChEBI" id="CHEBI:60240"/>
    </ligand>
</feature>
<feature type="binding site" evidence="12">
    <location>
        <position position="133"/>
    </location>
    <ligand>
        <name>a divalent metal cation</name>
        <dbReference type="ChEBI" id="CHEBI:60240"/>
    </ligand>
</feature>
<comment type="catalytic activity">
    <reaction evidence="1 12 13">
        <text>Endonucleolytic cleavage to 5'-phosphomonoester.</text>
        <dbReference type="EC" id="3.1.26.4"/>
    </reaction>
</comment>
<dbReference type="PROSITE" id="PS51975">
    <property type="entry name" value="RNASE_H_2"/>
    <property type="match status" value="1"/>
</dbReference>
<dbReference type="CDD" id="cd07182">
    <property type="entry name" value="RNase_HII_bacteria_HII_like"/>
    <property type="match status" value="1"/>
</dbReference>
<evidence type="ECO:0000256" key="3">
    <source>
        <dbReference type="ARBA" id="ARBA00004065"/>
    </source>
</evidence>
<comment type="caution">
    <text evidence="15">The sequence shown here is derived from an EMBL/GenBank/DDBJ whole genome shotgun (WGS) entry which is preliminary data.</text>
</comment>
<dbReference type="InterPro" id="IPR036397">
    <property type="entry name" value="RNaseH_sf"/>
</dbReference>
<feature type="binding site" evidence="12">
    <location>
        <position position="26"/>
    </location>
    <ligand>
        <name>a divalent metal cation</name>
        <dbReference type="ChEBI" id="CHEBI:60240"/>
    </ligand>
</feature>
<evidence type="ECO:0000256" key="10">
    <source>
        <dbReference type="ARBA" id="ARBA00022801"/>
    </source>
</evidence>
<proteinExistence type="inferred from homology"/>
<dbReference type="Gene3D" id="3.30.420.10">
    <property type="entry name" value="Ribonuclease H-like superfamily/Ribonuclease H"/>
    <property type="match status" value="1"/>
</dbReference>
<evidence type="ECO:0000256" key="9">
    <source>
        <dbReference type="ARBA" id="ARBA00022759"/>
    </source>
</evidence>
<feature type="domain" description="RNase H type-2" evidence="14">
    <location>
        <begin position="19"/>
        <end position="228"/>
    </location>
</feature>
<reference evidence="16" key="1">
    <citation type="submission" date="2017-09" db="EMBL/GenBank/DDBJ databases">
        <title>Depth-based differentiation of microbial function through sediment-hosted aquifers and enrichment of novel symbionts in the deep terrestrial subsurface.</title>
        <authorList>
            <person name="Probst A.J."/>
            <person name="Ladd B."/>
            <person name="Jarett J.K."/>
            <person name="Geller-Mcgrath D.E."/>
            <person name="Sieber C.M.K."/>
            <person name="Emerson J.B."/>
            <person name="Anantharaman K."/>
            <person name="Thomas B.C."/>
            <person name="Malmstrom R."/>
            <person name="Stieglmeier M."/>
            <person name="Klingl A."/>
            <person name="Woyke T."/>
            <person name="Ryan C.M."/>
            <person name="Banfield J.F."/>
        </authorList>
    </citation>
    <scope>NUCLEOTIDE SEQUENCE [LARGE SCALE GENOMIC DNA]</scope>
</reference>
<evidence type="ECO:0000259" key="14">
    <source>
        <dbReference type="PROSITE" id="PS51975"/>
    </source>
</evidence>
<comment type="cofactor">
    <cofactor evidence="12">
        <name>Mn(2+)</name>
        <dbReference type="ChEBI" id="CHEBI:29035"/>
    </cofactor>
    <cofactor evidence="12">
        <name>Mg(2+)</name>
        <dbReference type="ChEBI" id="CHEBI:18420"/>
    </cofactor>
    <text evidence="12">Manganese or magnesium. Binds 1 divalent metal ion per monomer in the absence of substrate. May bind a second metal ion after substrate binding.</text>
</comment>
<keyword evidence="7 12" id="KW-0540">Nuclease</keyword>
<dbReference type="NCBIfam" id="NF000595">
    <property type="entry name" value="PRK00015.1-3"/>
    <property type="match status" value="1"/>
</dbReference>
<evidence type="ECO:0000256" key="6">
    <source>
        <dbReference type="ARBA" id="ARBA00022490"/>
    </source>
</evidence>